<evidence type="ECO:0000256" key="2">
    <source>
        <dbReference type="ARBA" id="ARBA00022618"/>
    </source>
</evidence>
<evidence type="ECO:0000313" key="8">
    <source>
        <dbReference type="EMBL" id="QID17879.1"/>
    </source>
</evidence>
<keyword evidence="7" id="KW-0175">Coiled coil</keyword>
<dbReference type="GO" id="GO:0032153">
    <property type="term" value="C:cell division site"/>
    <property type="evidence" value="ECO:0007669"/>
    <property type="project" value="UniProtKB-UniRule"/>
</dbReference>
<feature type="topological domain" description="Cytoplasmic" evidence="7">
    <location>
        <begin position="1"/>
        <end position="3"/>
    </location>
</feature>
<keyword evidence="7" id="KW-0997">Cell inner membrane</keyword>
<keyword evidence="9" id="KW-1185">Reference proteome</keyword>
<dbReference type="GO" id="GO:0005886">
    <property type="term" value="C:plasma membrane"/>
    <property type="evidence" value="ECO:0007669"/>
    <property type="project" value="UniProtKB-SubCell"/>
</dbReference>
<dbReference type="GO" id="GO:0030428">
    <property type="term" value="C:cell septum"/>
    <property type="evidence" value="ECO:0007669"/>
    <property type="project" value="TreeGrafter"/>
</dbReference>
<evidence type="ECO:0000256" key="3">
    <source>
        <dbReference type="ARBA" id="ARBA00022692"/>
    </source>
</evidence>
<evidence type="ECO:0000256" key="5">
    <source>
        <dbReference type="ARBA" id="ARBA00023136"/>
    </source>
</evidence>
<keyword evidence="3 7" id="KW-0812">Transmembrane</keyword>
<dbReference type="KEGG" id="azq:G3580_09645"/>
<dbReference type="PANTHER" id="PTHR37485:SF1">
    <property type="entry name" value="CELL DIVISION PROTEIN FTSB"/>
    <property type="match status" value="1"/>
</dbReference>
<dbReference type="HAMAP" id="MF_00599">
    <property type="entry name" value="FtsB"/>
    <property type="match status" value="1"/>
</dbReference>
<proteinExistence type="inferred from homology"/>
<comment type="similarity">
    <text evidence="7">Belongs to the FtsB family.</text>
</comment>
<reference evidence="8 9" key="1">
    <citation type="submission" date="2020-02" db="EMBL/GenBank/DDBJ databases">
        <title>Nitrogenibacter mangrovi gen. nov., sp. nov. isolated from mangrove sediment, a denitrifying betaproteobacterium.</title>
        <authorList>
            <person name="Liao H."/>
            <person name="Tian Y."/>
        </authorList>
    </citation>
    <scope>NUCLEOTIDE SEQUENCE [LARGE SCALE GENOMIC DNA]</scope>
    <source>
        <strain evidence="8 9">M9-3-2</strain>
    </source>
</reference>
<comment type="subcellular location">
    <subcellularLocation>
        <location evidence="7">Cell inner membrane</location>
        <topology evidence="7">Single-pass type II membrane protein</topology>
    </subcellularLocation>
    <text evidence="7">Localizes to the division septum.</text>
</comment>
<gene>
    <name evidence="7 8" type="primary">ftsB</name>
    <name evidence="8" type="ORF">G3580_09645</name>
</gene>
<evidence type="ECO:0000256" key="6">
    <source>
        <dbReference type="ARBA" id="ARBA00023306"/>
    </source>
</evidence>
<name>A0A6C1B4E6_9RHOO</name>
<accession>A0A6C1B4E6</accession>
<keyword evidence="1 7" id="KW-1003">Cell membrane</keyword>
<keyword evidence="2 7" id="KW-0132">Cell division</keyword>
<keyword evidence="4 7" id="KW-1133">Transmembrane helix</keyword>
<dbReference type="NCBIfam" id="NF002058">
    <property type="entry name" value="PRK00888.1"/>
    <property type="match status" value="1"/>
</dbReference>
<organism evidence="8 9">
    <name type="scientific">Nitrogeniibacter mangrovi</name>
    <dbReference type="NCBI Taxonomy" id="2016596"/>
    <lineage>
        <taxon>Bacteria</taxon>
        <taxon>Pseudomonadati</taxon>
        <taxon>Pseudomonadota</taxon>
        <taxon>Betaproteobacteria</taxon>
        <taxon>Rhodocyclales</taxon>
        <taxon>Zoogloeaceae</taxon>
        <taxon>Nitrogeniibacter</taxon>
    </lineage>
</organism>
<keyword evidence="6 7" id="KW-0131">Cell cycle</keyword>
<evidence type="ECO:0000256" key="4">
    <source>
        <dbReference type="ARBA" id="ARBA00022989"/>
    </source>
</evidence>
<dbReference type="AlphaFoldDB" id="A0A6C1B4E6"/>
<evidence type="ECO:0000256" key="7">
    <source>
        <dbReference type="HAMAP-Rule" id="MF_00599"/>
    </source>
</evidence>
<evidence type="ECO:0000256" key="1">
    <source>
        <dbReference type="ARBA" id="ARBA00022475"/>
    </source>
</evidence>
<evidence type="ECO:0000313" key="9">
    <source>
        <dbReference type="Proteomes" id="UP000501991"/>
    </source>
</evidence>
<sequence>MRWPILILLLLVIVLQYPLWFGKGGWFRVWEADRDLAEQKAVNQKLEQRNASLEAEIRDLKTGNEAIEERARYELGLTKPDEVFVQVPQKR</sequence>
<dbReference type="GO" id="GO:0043093">
    <property type="term" value="P:FtsZ-dependent cytokinesis"/>
    <property type="evidence" value="ECO:0007669"/>
    <property type="project" value="UniProtKB-UniRule"/>
</dbReference>
<comment type="function">
    <text evidence="7">Essential cell division protein. May link together the upstream cell division proteins, which are predominantly cytoplasmic, with the downstream cell division proteins, which are predominantly periplasmic.</text>
</comment>
<feature type="coiled-coil region" evidence="7">
    <location>
        <begin position="29"/>
        <end position="70"/>
    </location>
</feature>
<dbReference type="RefSeq" id="WP_173765041.1">
    <property type="nucleotide sequence ID" value="NZ_CP048836.1"/>
</dbReference>
<dbReference type="InterPro" id="IPR023081">
    <property type="entry name" value="Cell_div_FtsB"/>
</dbReference>
<dbReference type="Pfam" id="PF04977">
    <property type="entry name" value="DivIC"/>
    <property type="match status" value="1"/>
</dbReference>
<feature type="topological domain" description="Periplasmic" evidence="7">
    <location>
        <begin position="22"/>
        <end position="91"/>
    </location>
</feature>
<dbReference type="PANTHER" id="PTHR37485">
    <property type="entry name" value="CELL DIVISION PROTEIN FTSB"/>
    <property type="match status" value="1"/>
</dbReference>
<dbReference type="Proteomes" id="UP000501991">
    <property type="component" value="Chromosome"/>
</dbReference>
<dbReference type="EMBL" id="CP048836">
    <property type="protein sequence ID" value="QID17879.1"/>
    <property type="molecule type" value="Genomic_DNA"/>
</dbReference>
<protein>
    <recommendedName>
        <fullName evidence="7">Cell division protein FtsB</fullName>
    </recommendedName>
</protein>
<keyword evidence="5 7" id="KW-0472">Membrane</keyword>
<comment type="subunit">
    <text evidence="7">Part of a complex composed of FtsB, FtsL and FtsQ.</text>
</comment>
<dbReference type="InterPro" id="IPR007060">
    <property type="entry name" value="FtsL/DivIC"/>
</dbReference>